<name>A0A7R7DQH6_9ACTN</name>
<dbReference type="PANTHER" id="PTHR43798">
    <property type="entry name" value="MONOACYLGLYCEROL LIPASE"/>
    <property type="match status" value="1"/>
</dbReference>
<keyword evidence="1" id="KW-1133">Transmembrane helix</keyword>
<dbReference type="InterPro" id="IPR050266">
    <property type="entry name" value="AB_hydrolase_sf"/>
</dbReference>
<gene>
    <name evidence="3" type="ORF">Athai_35180</name>
</gene>
<reference evidence="3 4" key="1">
    <citation type="submission" date="2020-08" db="EMBL/GenBank/DDBJ databases">
        <title>Whole genome shotgun sequence of Actinocatenispora thailandica NBRC 105041.</title>
        <authorList>
            <person name="Komaki H."/>
            <person name="Tamura T."/>
        </authorList>
    </citation>
    <scope>NUCLEOTIDE SEQUENCE [LARGE SCALE GENOMIC DNA]</scope>
    <source>
        <strain evidence="3 4">NBRC 105041</strain>
    </source>
</reference>
<evidence type="ECO:0000259" key="2">
    <source>
        <dbReference type="Pfam" id="PF00561"/>
    </source>
</evidence>
<keyword evidence="3" id="KW-0378">Hydrolase</keyword>
<proteinExistence type="predicted"/>
<organism evidence="3 4">
    <name type="scientific">Actinocatenispora thailandica</name>
    <dbReference type="NCBI Taxonomy" id="227318"/>
    <lineage>
        <taxon>Bacteria</taxon>
        <taxon>Bacillati</taxon>
        <taxon>Actinomycetota</taxon>
        <taxon>Actinomycetes</taxon>
        <taxon>Micromonosporales</taxon>
        <taxon>Micromonosporaceae</taxon>
        <taxon>Actinocatenispora</taxon>
    </lineage>
</organism>
<dbReference type="PRINTS" id="PR00111">
    <property type="entry name" value="ABHYDROLASE"/>
</dbReference>
<dbReference type="KEGG" id="atl:Athai_35180"/>
<accession>A0A7R7DQH6</accession>
<dbReference type="Gene3D" id="3.40.50.1820">
    <property type="entry name" value="alpha/beta hydrolase"/>
    <property type="match status" value="1"/>
</dbReference>
<feature type="domain" description="AB hydrolase-1" evidence="2">
    <location>
        <begin position="13"/>
        <end position="242"/>
    </location>
</feature>
<protein>
    <submittedName>
        <fullName evidence="3">Alpha/beta hydrolase</fullName>
    </submittedName>
</protein>
<keyword evidence="4" id="KW-1185">Reference proteome</keyword>
<sequence>MRIGHTEAGHGVPLVLLHAFPLNAAMWAAQRDGLAAHARVITPDQRGFGDSAQLGRAEPDLDVAADDLCELLDALSLQTVVLGGISMGGYVALAFLRRHPERLAGLLLADTRATADTDEAAANRRRIADTVERAGSSESLRREVVPNLIGANTRWQRPDVYERVAAAAVAAPPAAVAWAQRAMAVRRDATELLAGVEVPTLVVVGEDDALTAPAEAARMADAIPGARLRRIPGAGHLTPVEAPERFNTGVRALLARIG</sequence>
<evidence type="ECO:0000313" key="3">
    <source>
        <dbReference type="EMBL" id="BCJ36015.1"/>
    </source>
</evidence>
<dbReference type="AlphaFoldDB" id="A0A7R7DQH6"/>
<dbReference type="GO" id="GO:0016787">
    <property type="term" value="F:hydrolase activity"/>
    <property type="evidence" value="ECO:0007669"/>
    <property type="project" value="UniProtKB-KW"/>
</dbReference>
<dbReference type="Proteomes" id="UP000611640">
    <property type="component" value="Chromosome"/>
</dbReference>
<dbReference type="EMBL" id="AP023355">
    <property type="protein sequence ID" value="BCJ36015.1"/>
    <property type="molecule type" value="Genomic_DNA"/>
</dbReference>
<feature type="transmembrane region" description="Helical" evidence="1">
    <location>
        <begin position="75"/>
        <end position="96"/>
    </location>
</feature>
<dbReference type="RefSeq" id="WP_203962443.1">
    <property type="nucleotide sequence ID" value="NZ_AP023355.1"/>
</dbReference>
<evidence type="ECO:0000256" key="1">
    <source>
        <dbReference type="SAM" id="Phobius"/>
    </source>
</evidence>
<dbReference type="Pfam" id="PF00561">
    <property type="entry name" value="Abhydrolase_1"/>
    <property type="match status" value="1"/>
</dbReference>
<keyword evidence="1" id="KW-0812">Transmembrane</keyword>
<keyword evidence="1" id="KW-0472">Membrane</keyword>
<dbReference type="SUPFAM" id="SSF53474">
    <property type="entry name" value="alpha/beta-Hydrolases"/>
    <property type="match status" value="1"/>
</dbReference>
<dbReference type="InterPro" id="IPR000073">
    <property type="entry name" value="AB_hydrolase_1"/>
</dbReference>
<dbReference type="InterPro" id="IPR029058">
    <property type="entry name" value="AB_hydrolase_fold"/>
</dbReference>
<evidence type="ECO:0000313" key="4">
    <source>
        <dbReference type="Proteomes" id="UP000611640"/>
    </source>
</evidence>